<sequence>MYRISPPAAHCPSSSRRPPSSRTHRPAAHPLFVTSPSWNDLKDVADNIKLCLNSNRKKGEAREAEKTPMTAFKKWQHPTALVSFDLALFVKFVTTCR</sequence>
<evidence type="ECO:0000313" key="3">
    <source>
        <dbReference type="Proteomes" id="UP001152484"/>
    </source>
</evidence>
<feature type="region of interest" description="Disordered" evidence="1">
    <location>
        <begin position="1"/>
        <end position="29"/>
    </location>
</feature>
<evidence type="ECO:0000256" key="1">
    <source>
        <dbReference type="SAM" id="MobiDB-lite"/>
    </source>
</evidence>
<reference evidence="2" key="1">
    <citation type="submission" date="2022-07" db="EMBL/GenBank/DDBJ databases">
        <authorList>
            <person name="Macas J."/>
            <person name="Novak P."/>
            <person name="Neumann P."/>
        </authorList>
    </citation>
    <scope>NUCLEOTIDE SEQUENCE</scope>
</reference>
<dbReference type="EMBL" id="CAMAPE010000060">
    <property type="protein sequence ID" value="CAH9112745.1"/>
    <property type="molecule type" value="Genomic_DNA"/>
</dbReference>
<organism evidence="2 3">
    <name type="scientific">Cuscuta europaea</name>
    <name type="common">European dodder</name>
    <dbReference type="NCBI Taxonomy" id="41803"/>
    <lineage>
        <taxon>Eukaryota</taxon>
        <taxon>Viridiplantae</taxon>
        <taxon>Streptophyta</taxon>
        <taxon>Embryophyta</taxon>
        <taxon>Tracheophyta</taxon>
        <taxon>Spermatophyta</taxon>
        <taxon>Magnoliopsida</taxon>
        <taxon>eudicotyledons</taxon>
        <taxon>Gunneridae</taxon>
        <taxon>Pentapetalae</taxon>
        <taxon>asterids</taxon>
        <taxon>lamiids</taxon>
        <taxon>Solanales</taxon>
        <taxon>Convolvulaceae</taxon>
        <taxon>Cuscuteae</taxon>
        <taxon>Cuscuta</taxon>
        <taxon>Cuscuta subgen. Cuscuta</taxon>
    </lineage>
</organism>
<gene>
    <name evidence="2" type="ORF">CEURO_LOCUS19721</name>
</gene>
<feature type="compositionally biased region" description="Low complexity" evidence="1">
    <location>
        <begin position="1"/>
        <end position="21"/>
    </location>
</feature>
<comment type="caution">
    <text evidence="2">The sequence shown here is derived from an EMBL/GenBank/DDBJ whole genome shotgun (WGS) entry which is preliminary data.</text>
</comment>
<name>A0A9P1EKU9_CUSEU</name>
<proteinExistence type="predicted"/>
<accession>A0A9P1EKU9</accession>
<keyword evidence="3" id="KW-1185">Reference proteome</keyword>
<dbReference type="AlphaFoldDB" id="A0A9P1EKU9"/>
<evidence type="ECO:0000313" key="2">
    <source>
        <dbReference type="EMBL" id="CAH9112745.1"/>
    </source>
</evidence>
<dbReference type="Proteomes" id="UP001152484">
    <property type="component" value="Unassembled WGS sequence"/>
</dbReference>
<protein>
    <submittedName>
        <fullName evidence="2">Uncharacterized protein</fullName>
    </submittedName>
</protein>